<comment type="caution">
    <text evidence="2">The sequence shown here is derived from an EMBL/GenBank/DDBJ whole genome shotgun (WGS) entry which is preliminary data.</text>
</comment>
<dbReference type="EMBL" id="JACDUR010000001">
    <property type="protein sequence ID" value="MBA2889807.1"/>
    <property type="molecule type" value="Genomic_DNA"/>
</dbReference>
<feature type="signal peptide" evidence="1">
    <location>
        <begin position="1"/>
        <end position="21"/>
    </location>
</feature>
<proteinExistence type="predicted"/>
<feature type="chain" id="PRO_5038548128" evidence="1">
    <location>
        <begin position="22"/>
        <end position="277"/>
    </location>
</feature>
<reference evidence="2 3" key="1">
    <citation type="submission" date="2020-07" db="EMBL/GenBank/DDBJ databases">
        <title>Genomic Encyclopedia of Type Strains, Phase IV (KMG-IV): sequencing the most valuable type-strain genomes for metagenomic binning, comparative biology and taxonomic classification.</title>
        <authorList>
            <person name="Goeker M."/>
        </authorList>
    </citation>
    <scope>NUCLEOTIDE SEQUENCE [LARGE SCALE GENOMIC DNA]</scope>
    <source>
        <strain evidence="2 3">DSM 45533</strain>
    </source>
</reference>
<organism evidence="2 3">
    <name type="scientific">Nonomuraea soli</name>
    <dbReference type="NCBI Taxonomy" id="1032476"/>
    <lineage>
        <taxon>Bacteria</taxon>
        <taxon>Bacillati</taxon>
        <taxon>Actinomycetota</taxon>
        <taxon>Actinomycetes</taxon>
        <taxon>Streptosporangiales</taxon>
        <taxon>Streptosporangiaceae</taxon>
        <taxon>Nonomuraea</taxon>
    </lineage>
</organism>
<name>A0A7W0HNJ7_9ACTN</name>
<accession>A0A7W0HNJ7</accession>
<evidence type="ECO:0000313" key="3">
    <source>
        <dbReference type="Proteomes" id="UP000530928"/>
    </source>
</evidence>
<protein>
    <submittedName>
        <fullName evidence="2">Uncharacterized protein</fullName>
    </submittedName>
</protein>
<dbReference type="RefSeq" id="WP_181608557.1">
    <property type="nucleotide sequence ID" value="NZ_BAABAM010000001.1"/>
</dbReference>
<gene>
    <name evidence="2" type="ORF">HNR30_001142</name>
</gene>
<sequence>MKRVLLAILTVAACSAQPATTAKPPPSTDPPVGVTVGLGQWRMDEPVHRLQAAVKNSTDIPIYFADVQLVSDSFEILPPARTDATLRRTKRTDLKMPYGAARCRPDGVPPLQPASVVAHIRVGDQPLRKVIFPVPHPDPLLQRLLRDECQAYLIKQVVDLTFGSAWTRKGEELHGTLQVSRRTGTDPVTVVSVDGTTHYQISAPKSVLKGTEQRLEVPVVVLPGRCDPHAFAEAKKAYLFPVRAALGQDEAKVVIVVPDEQSQRLMLDYAKEVCGLP</sequence>
<dbReference type="Proteomes" id="UP000530928">
    <property type="component" value="Unassembled WGS sequence"/>
</dbReference>
<dbReference type="AlphaFoldDB" id="A0A7W0HNJ7"/>
<evidence type="ECO:0000313" key="2">
    <source>
        <dbReference type="EMBL" id="MBA2889807.1"/>
    </source>
</evidence>
<keyword evidence="1" id="KW-0732">Signal</keyword>
<evidence type="ECO:0000256" key="1">
    <source>
        <dbReference type="SAM" id="SignalP"/>
    </source>
</evidence>
<keyword evidence="3" id="KW-1185">Reference proteome</keyword>